<dbReference type="EMBL" id="LN853060">
    <property type="protein sequence ID" value="CRY94954.1"/>
    <property type="molecule type" value="Genomic_DNA"/>
</dbReference>
<geneLocation type="plasmid" evidence="2">
    <name>pRGRH0414</name>
</geneLocation>
<organism evidence="2">
    <name type="scientific">uncultured prokaryote</name>
    <dbReference type="NCBI Taxonomy" id="198431"/>
    <lineage>
        <taxon>unclassified sequences</taxon>
        <taxon>environmental samples</taxon>
    </lineage>
</organism>
<dbReference type="GO" id="GO:0006260">
    <property type="term" value="P:DNA replication"/>
    <property type="evidence" value="ECO:0007669"/>
    <property type="project" value="InterPro"/>
</dbReference>
<dbReference type="Pfam" id="PF05732">
    <property type="entry name" value="RepL"/>
    <property type="match status" value="1"/>
</dbReference>
<evidence type="ECO:0000259" key="1">
    <source>
        <dbReference type="Pfam" id="PF05732"/>
    </source>
</evidence>
<name>A0A0H5Q0M5_9ZZZZ</name>
<evidence type="ECO:0000313" key="2">
    <source>
        <dbReference type="EMBL" id="CRY94954.1"/>
    </source>
</evidence>
<feature type="domain" description="Plasmid replication protein RepL" evidence="1">
    <location>
        <begin position="12"/>
        <end position="146"/>
    </location>
</feature>
<dbReference type="InterPro" id="IPR008813">
    <property type="entry name" value="Plasmid_replication_RepL"/>
</dbReference>
<protein>
    <recommendedName>
        <fullName evidence="1">Plasmid replication protein RepL domain-containing protein</fullName>
    </recommendedName>
</protein>
<dbReference type="AlphaFoldDB" id="A0A0H5Q0M5"/>
<dbReference type="GO" id="GO:0006276">
    <property type="term" value="P:plasmid maintenance"/>
    <property type="evidence" value="ECO:0007669"/>
    <property type="project" value="InterPro"/>
</dbReference>
<reference evidence="2" key="1">
    <citation type="submission" date="2015-06" db="EMBL/GenBank/DDBJ databases">
        <authorList>
            <person name="Joergensen T."/>
        </authorList>
    </citation>
    <scope>NUCLEOTIDE SEQUENCE</scope>
    <source>
        <plasmid evidence="2">pRGRH0414</plasmid>
    </source>
</reference>
<reference evidence="2" key="2">
    <citation type="submission" date="2015-07" db="EMBL/GenBank/DDBJ databases">
        <title>Plasmids, circular viruses and viroids from rat gut.</title>
        <authorList>
            <person name="Jorgensen T.J."/>
            <person name="Hansen M.A."/>
            <person name="Xu Z."/>
            <person name="Tabak M.A."/>
            <person name="Sorensen S.J."/>
            <person name="Hansen L.H."/>
        </authorList>
    </citation>
    <scope>NUCLEOTIDE SEQUENCE</scope>
    <source>
        <plasmid evidence="2">pRGRH0414</plasmid>
    </source>
</reference>
<keyword evidence="2" id="KW-0614">Plasmid</keyword>
<accession>A0A0H5Q0M5</accession>
<proteinExistence type="predicted"/>
<sequence>MAKKSITKEQTVRYETWINPQTGESREFAVVDKPYQSDYNFHKVWLNDLAKVMGILGGAKIQVFSWILGEINPYSNEVGFTITEAMENAKVGRNTVIETIQLLIKANFMKKIRACTYRINPKMLVKGSHNRRVGIMLKYDELQERQMSLDLNISENWEDDHNA</sequence>